<dbReference type="Pfam" id="PF04316">
    <property type="entry name" value="FlgM"/>
    <property type="match status" value="1"/>
</dbReference>
<evidence type="ECO:0000256" key="9">
    <source>
        <dbReference type="SAM" id="MobiDB-lite"/>
    </source>
</evidence>
<comment type="similarity">
    <text evidence="1">Belongs to the FlgM family.</text>
</comment>
<keyword evidence="4" id="KW-1005">Bacterial flagellum biogenesis</keyword>
<evidence type="ECO:0000313" key="12">
    <source>
        <dbReference type="Proteomes" id="UP000238071"/>
    </source>
</evidence>
<evidence type="ECO:0000256" key="8">
    <source>
        <dbReference type="ARBA" id="ARBA00030117"/>
    </source>
</evidence>
<feature type="domain" description="Anti-sigma-28 factor FlgM C-terminal" evidence="10">
    <location>
        <begin position="38"/>
        <end position="90"/>
    </location>
</feature>
<dbReference type="OrthoDB" id="5797147at2"/>
<evidence type="ECO:0000256" key="4">
    <source>
        <dbReference type="ARBA" id="ARBA00022795"/>
    </source>
</evidence>
<keyword evidence="5" id="KW-0805">Transcription regulation</keyword>
<sequence>MAIEITGRANSPTPIKTPSKAEVDGEKKVAITTTEKSDSIALTAATQEMKKTLGSATPRVDIDRVNAVKKALADGSYSVNTEKTAKKLIQFEKLMSQENST</sequence>
<dbReference type="Proteomes" id="UP000238071">
    <property type="component" value="Unassembled WGS sequence"/>
</dbReference>
<organism evidence="11 12">
    <name type="scientific">Methylobacter tundripaludum</name>
    <dbReference type="NCBI Taxonomy" id="173365"/>
    <lineage>
        <taxon>Bacteria</taxon>
        <taxon>Pseudomonadati</taxon>
        <taxon>Pseudomonadota</taxon>
        <taxon>Gammaproteobacteria</taxon>
        <taxon>Methylococcales</taxon>
        <taxon>Methylococcaceae</taxon>
        <taxon>Methylobacter</taxon>
    </lineage>
</organism>
<name>A0A2S6H2X6_9GAMM</name>
<comment type="function">
    <text evidence="7">Responsible for the coupling of flagellin expression to flagellar assembly by preventing expression of the flagellin genes when a component of the middle class of proteins is defective. It negatively regulates flagellar genes by inhibiting the activity of FliA by directly binding to FliA.</text>
</comment>
<keyword evidence="12" id="KW-1185">Reference proteome</keyword>
<dbReference type="AlphaFoldDB" id="A0A2S6H2X6"/>
<dbReference type="GO" id="GO:0045892">
    <property type="term" value="P:negative regulation of DNA-templated transcription"/>
    <property type="evidence" value="ECO:0007669"/>
    <property type="project" value="InterPro"/>
</dbReference>
<protein>
    <recommendedName>
        <fullName evidence="2">Negative regulator of flagellin synthesis</fullName>
    </recommendedName>
    <alternativeName>
        <fullName evidence="8">Anti-sigma-28 factor</fullName>
    </alternativeName>
</protein>
<comment type="caution">
    <text evidence="11">The sequence shown here is derived from an EMBL/GenBank/DDBJ whole genome shotgun (WGS) entry which is preliminary data.</text>
</comment>
<dbReference type="NCBIfam" id="TIGR03824">
    <property type="entry name" value="FlgM_jcvi"/>
    <property type="match status" value="1"/>
</dbReference>
<evidence type="ECO:0000256" key="7">
    <source>
        <dbReference type="ARBA" id="ARBA00024739"/>
    </source>
</evidence>
<accession>A0A2S6H2X6</accession>
<evidence type="ECO:0000256" key="2">
    <source>
        <dbReference type="ARBA" id="ARBA00017823"/>
    </source>
</evidence>
<evidence type="ECO:0000256" key="3">
    <source>
        <dbReference type="ARBA" id="ARBA00022491"/>
    </source>
</evidence>
<evidence type="ECO:0000256" key="6">
    <source>
        <dbReference type="ARBA" id="ARBA00023163"/>
    </source>
</evidence>
<feature type="region of interest" description="Disordered" evidence="9">
    <location>
        <begin position="1"/>
        <end position="26"/>
    </location>
</feature>
<gene>
    <name evidence="11" type="ORF">B0F88_106191</name>
</gene>
<keyword evidence="6" id="KW-0804">Transcription</keyword>
<reference evidence="11 12" key="1">
    <citation type="submission" date="2018-02" db="EMBL/GenBank/DDBJ databases">
        <title>Subsurface microbial communities from deep shales in Ohio and West Virginia, USA.</title>
        <authorList>
            <person name="Wrighton K."/>
        </authorList>
    </citation>
    <scope>NUCLEOTIDE SEQUENCE [LARGE SCALE GENOMIC DNA]</scope>
    <source>
        <strain evidence="11 12">OWC-G53F</strain>
    </source>
</reference>
<dbReference type="InterPro" id="IPR007412">
    <property type="entry name" value="FlgM"/>
</dbReference>
<dbReference type="GO" id="GO:0044781">
    <property type="term" value="P:bacterial-type flagellum organization"/>
    <property type="evidence" value="ECO:0007669"/>
    <property type="project" value="UniProtKB-KW"/>
</dbReference>
<evidence type="ECO:0000259" key="10">
    <source>
        <dbReference type="Pfam" id="PF04316"/>
    </source>
</evidence>
<evidence type="ECO:0000256" key="5">
    <source>
        <dbReference type="ARBA" id="ARBA00023015"/>
    </source>
</evidence>
<proteinExistence type="inferred from homology"/>
<dbReference type="InterPro" id="IPR031316">
    <property type="entry name" value="FlgM_C"/>
</dbReference>
<dbReference type="InterPro" id="IPR035890">
    <property type="entry name" value="Anti-sigma-28_factor_FlgM_sf"/>
</dbReference>
<evidence type="ECO:0000313" key="11">
    <source>
        <dbReference type="EMBL" id="PPK71839.1"/>
    </source>
</evidence>
<dbReference type="EMBL" id="PTIY01000006">
    <property type="protein sequence ID" value="PPK71839.1"/>
    <property type="molecule type" value="Genomic_DNA"/>
</dbReference>
<evidence type="ECO:0000256" key="1">
    <source>
        <dbReference type="ARBA" id="ARBA00005322"/>
    </source>
</evidence>
<dbReference type="RefSeq" id="WP_104423712.1">
    <property type="nucleotide sequence ID" value="NZ_PTIY01000006.1"/>
</dbReference>
<keyword evidence="3" id="KW-0678">Repressor</keyword>
<dbReference type="SUPFAM" id="SSF101498">
    <property type="entry name" value="Anti-sigma factor FlgM"/>
    <property type="match status" value="1"/>
</dbReference>